<sequence length="445" mass="50094">MSDTIRYLLSLKAVRERAQIVFQNAEQGKLNHFDYHPEKLDETAEYVMDIIEASTPSYKEHETLLMPSAVKRDFGPDKYDRIPPHGRWQHFDVGGVPRVAELVERWDSQGYDNAEKVRSLVDLFFVSVLLDAGAGDHWRFREEKSGQVYNRSEGIAVASLYMFLDGTFASKGSSRKDVVHGEALQNITAEELSRGFQVNGDNPLVGVNARTEIIQKLGSSLRKLSDIYGPEGRPGKLVDYLQSQSKETIDYSHLWDALQTTLIPIWPSDRTRIDGNPIGDAWPLKVLSYNPCKSNTGNIQPFHKLTQWLAYSLMVPFQRLLSVKWTNSDLGTGLPEYRNGGLFVDMGVLTLKPDTLQRGLKTSGTNLPCYRVMDDEIVEWRAMTVALLDELHRRVLASGRFGETKLTLPQMLEAGSWKAGRELAASKRPESRCSPILNSGDGTLF</sequence>
<gene>
    <name evidence="1" type="ORF">N8T08_003826</name>
</gene>
<protein>
    <submittedName>
        <fullName evidence="1">Uncharacterized protein</fullName>
    </submittedName>
</protein>
<evidence type="ECO:0000313" key="1">
    <source>
        <dbReference type="EMBL" id="KAK1145880.1"/>
    </source>
</evidence>
<keyword evidence="2" id="KW-1185">Reference proteome</keyword>
<organism evidence="1 2">
    <name type="scientific">Aspergillus melleus</name>
    <dbReference type="NCBI Taxonomy" id="138277"/>
    <lineage>
        <taxon>Eukaryota</taxon>
        <taxon>Fungi</taxon>
        <taxon>Dikarya</taxon>
        <taxon>Ascomycota</taxon>
        <taxon>Pezizomycotina</taxon>
        <taxon>Eurotiomycetes</taxon>
        <taxon>Eurotiomycetidae</taxon>
        <taxon>Eurotiales</taxon>
        <taxon>Aspergillaceae</taxon>
        <taxon>Aspergillus</taxon>
        <taxon>Aspergillus subgen. Circumdati</taxon>
    </lineage>
</organism>
<accession>A0ACC3B6V1</accession>
<evidence type="ECO:0000313" key="2">
    <source>
        <dbReference type="Proteomes" id="UP001177260"/>
    </source>
</evidence>
<proteinExistence type="predicted"/>
<reference evidence="1 2" key="1">
    <citation type="journal article" date="2023" name="ACS Omega">
        <title>Identification of the Neoaspergillic Acid Biosynthesis Gene Cluster by Establishing an In Vitro CRISPR-Ribonucleoprotein Genetic System in Aspergillus melleus.</title>
        <authorList>
            <person name="Yuan B."/>
            <person name="Grau M.F."/>
            <person name="Murata R.M."/>
            <person name="Torok T."/>
            <person name="Venkateswaran K."/>
            <person name="Stajich J.E."/>
            <person name="Wang C.C.C."/>
        </authorList>
    </citation>
    <scope>NUCLEOTIDE SEQUENCE [LARGE SCALE GENOMIC DNA]</scope>
    <source>
        <strain evidence="1 2">IMV 1140</strain>
    </source>
</reference>
<name>A0ACC3B6V1_9EURO</name>
<dbReference type="EMBL" id="JAOPJF010000021">
    <property type="protein sequence ID" value="KAK1145880.1"/>
    <property type="molecule type" value="Genomic_DNA"/>
</dbReference>
<comment type="caution">
    <text evidence="1">The sequence shown here is derived from an EMBL/GenBank/DDBJ whole genome shotgun (WGS) entry which is preliminary data.</text>
</comment>
<dbReference type="Proteomes" id="UP001177260">
    <property type="component" value="Unassembled WGS sequence"/>
</dbReference>